<protein>
    <submittedName>
        <fullName evidence="1">Uncharacterized protein</fullName>
    </submittedName>
</protein>
<reference evidence="1 2" key="1">
    <citation type="submission" date="2020-07" db="EMBL/GenBank/DDBJ databases">
        <title>Genomic Encyclopedia of Type Strains, Phase IV (KMG-V): Genome sequencing to study the core and pangenomes of soil and plant-associated prokaryotes.</title>
        <authorList>
            <person name="Whitman W."/>
        </authorList>
    </citation>
    <scope>NUCLEOTIDE SEQUENCE [LARGE SCALE GENOMIC DNA]</scope>
    <source>
        <strain evidence="1 2">X4EP2</strain>
    </source>
</reference>
<keyword evidence="2" id="KW-1185">Reference proteome</keyword>
<proteinExistence type="predicted"/>
<sequence length="45" mass="5195">MTGEAYESDWFAASSAVFGKMPVWRFSRRRRCCSLLLGELDFLGF</sequence>
<accession>A0A7Y9PDY2</accession>
<evidence type="ECO:0000313" key="2">
    <source>
        <dbReference type="Proteomes" id="UP000589520"/>
    </source>
</evidence>
<evidence type="ECO:0000313" key="1">
    <source>
        <dbReference type="EMBL" id="NYF78157.1"/>
    </source>
</evidence>
<comment type="caution">
    <text evidence="1">The sequence shown here is derived from an EMBL/GenBank/DDBJ whole genome shotgun (WGS) entry which is preliminary data.</text>
</comment>
<dbReference type="AlphaFoldDB" id="A0A7Y9PDY2"/>
<organism evidence="1 2">
    <name type="scientific">Granulicella arctica</name>
    <dbReference type="NCBI Taxonomy" id="940613"/>
    <lineage>
        <taxon>Bacteria</taxon>
        <taxon>Pseudomonadati</taxon>
        <taxon>Acidobacteriota</taxon>
        <taxon>Terriglobia</taxon>
        <taxon>Terriglobales</taxon>
        <taxon>Acidobacteriaceae</taxon>
        <taxon>Granulicella</taxon>
    </lineage>
</organism>
<dbReference type="EMBL" id="JACCCW010000001">
    <property type="protein sequence ID" value="NYF78157.1"/>
    <property type="molecule type" value="Genomic_DNA"/>
</dbReference>
<name>A0A7Y9PDY2_9BACT</name>
<dbReference type="Proteomes" id="UP000589520">
    <property type="component" value="Unassembled WGS sequence"/>
</dbReference>
<gene>
    <name evidence="1" type="ORF">HDF17_000444</name>
</gene>